<reference evidence="1 2" key="1">
    <citation type="submission" date="2024-03" db="EMBL/GenBank/DDBJ databases">
        <title>A high-quality draft genome sequence of Diaporthe vaccinii, a causative agent of upright dieback and viscid rot disease in cranberry plants.</title>
        <authorList>
            <person name="Sarrasin M."/>
            <person name="Lang B.F."/>
            <person name="Burger G."/>
        </authorList>
    </citation>
    <scope>NUCLEOTIDE SEQUENCE [LARGE SCALE GENOMIC DNA]</scope>
    <source>
        <strain evidence="1 2">IS7</strain>
    </source>
</reference>
<accession>A0ABR4E1T7</accession>
<protein>
    <submittedName>
        <fullName evidence="1">Uncharacterized protein</fullName>
    </submittedName>
</protein>
<evidence type="ECO:0000313" key="2">
    <source>
        <dbReference type="Proteomes" id="UP001600888"/>
    </source>
</evidence>
<evidence type="ECO:0000313" key="1">
    <source>
        <dbReference type="EMBL" id="KAL2276392.1"/>
    </source>
</evidence>
<sequence>MSKIHSCLHLGLIPRCGACVDTIFQGEEVIACKNGQLIAHSLSAHRLNLFTNLFAVLGNEDSTYRCRTDRFSFPPPGYPSAFINEFQPCRYPGCSTCAESPEVVLTYDYCLQIFAKKFNVHGALARLWTIGSHRRPWARAPDLYLACERPGHAEALHNIAKHFQLEWLARLPSELLDNIWRFEPHTPFWRAISVLGILADSAAPSGLSQTHLLASIEYWKRGIPIIPISRPRFPLIRLIIDRRGIQKIERVPARTGYYQGGSPYQAYILEDNKILSDVSVHAKDGLLRPHFPHQNFRPPI</sequence>
<gene>
    <name evidence="1" type="ORF">FJTKL_00929</name>
</gene>
<dbReference type="Proteomes" id="UP001600888">
    <property type="component" value="Unassembled WGS sequence"/>
</dbReference>
<name>A0ABR4E1T7_9PEZI</name>
<organism evidence="1 2">
    <name type="scientific">Diaporthe vaccinii</name>
    <dbReference type="NCBI Taxonomy" id="105482"/>
    <lineage>
        <taxon>Eukaryota</taxon>
        <taxon>Fungi</taxon>
        <taxon>Dikarya</taxon>
        <taxon>Ascomycota</taxon>
        <taxon>Pezizomycotina</taxon>
        <taxon>Sordariomycetes</taxon>
        <taxon>Sordariomycetidae</taxon>
        <taxon>Diaporthales</taxon>
        <taxon>Diaporthaceae</taxon>
        <taxon>Diaporthe</taxon>
        <taxon>Diaporthe eres species complex</taxon>
    </lineage>
</organism>
<keyword evidence="2" id="KW-1185">Reference proteome</keyword>
<proteinExistence type="predicted"/>
<dbReference type="EMBL" id="JBAWTH010000116">
    <property type="protein sequence ID" value="KAL2276392.1"/>
    <property type="molecule type" value="Genomic_DNA"/>
</dbReference>
<comment type="caution">
    <text evidence="1">The sequence shown here is derived from an EMBL/GenBank/DDBJ whole genome shotgun (WGS) entry which is preliminary data.</text>
</comment>